<dbReference type="EMBL" id="CBSZ010000155">
    <property type="protein sequence ID" value="CDH24108.1"/>
    <property type="molecule type" value="Genomic_DNA"/>
</dbReference>
<dbReference type="AlphaFoldDB" id="A0A077PSW5"/>
<name>A0A077PSW5_XENBV</name>
<evidence type="ECO:0000313" key="2">
    <source>
        <dbReference type="Proteomes" id="UP000028493"/>
    </source>
</evidence>
<dbReference type="HOGENOM" id="CLU_2023236_0_0_6"/>
<accession>A0A077PSW5</accession>
<dbReference type="Proteomes" id="UP000028493">
    <property type="component" value="Unassembled WGS sequence"/>
</dbReference>
<sequence length="122" mass="14480">MFDNIEKPIYDFQTRLNCECIEAEIDSSVITLQYTGRDSYQNLDAYLSERRSVLQKLNLDDFTDPKVYNRAWLFDRVVIHTCLYPDTRTADVTFFMLKREALVHLDVEHVVLKYRKHLANKA</sequence>
<gene>
    <name evidence="1" type="ORF">XBKB1_2380024</name>
</gene>
<proteinExistence type="predicted"/>
<protein>
    <submittedName>
        <fullName evidence="1">Uncharacterized protein</fullName>
    </submittedName>
</protein>
<organism evidence="1 2">
    <name type="scientific">Xenorhabdus bovienii str. kraussei Becker Underwood</name>
    <dbReference type="NCBI Taxonomy" id="1398204"/>
    <lineage>
        <taxon>Bacteria</taxon>
        <taxon>Pseudomonadati</taxon>
        <taxon>Pseudomonadota</taxon>
        <taxon>Gammaproteobacteria</taxon>
        <taxon>Enterobacterales</taxon>
        <taxon>Morganellaceae</taxon>
        <taxon>Xenorhabdus</taxon>
    </lineage>
</organism>
<comment type="caution">
    <text evidence="1">The sequence shown here is derived from an EMBL/GenBank/DDBJ whole genome shotgun (WGS) entry which is preliminary data.</text>
</comment>
<dbReference type="RefSeq" id="WP_038196522.1">
    <property type="nucleotide sequence ID" value="NZ_CAWLXS010000232.1"/>
</dbReference>
<reference evidence="1" key="1">
    <citation type="submission" date="2013-07" db="EMBL/GenBank/DDBJ databases">
        <title>Sub-species coevolution in mutualistic symbiosis.</title>
        <authorList>
            <person name="Murfin K."/>
            <person name="Klassen J."/>
            <person name="Lee M."/>
            <person name="Forst S."/>
            <person name="Stock P."/>
            <person name="Goodrich-Blair H."/>
        </authorList>
    </citation>
    <scope>NUCLEOTIDE SEQUENCE [LARGE SCALE GENOMIC DNA]</scope>
    <source>
        <strain evidence="1">Kraussei Becker Underwood</strain>
    </source>
</reference>
<evidence type="ECO:0000313" key="1">
    <source>
        <dbReference type="EMBL" id="CDH24108.1"/>
    </source>
</evidence>